<organism evidence="5 6">
    <name type="scientific">Tetrahymena thermophila (strain SB210)</name>
    <dbReference type="NCBI Taxonomy" id="312017"/>
    <lineage>
        <taxon>Eukaryota</taxon>
        <taxon>Sar</taxon>
        <taxon>Alveolata</taxon>
        <taxon>Ciliophora</taxon>
        <taxon>Intramacronucleata</taxon>
        <taxon>Oligohymenophorea</taxon>
        <taxon>Hymenostomatida</taxon>
        <taxon>Tetrahymenina</taxon>
        <taxon>Tetrahymenidae</taxon>
        <taxon>Tetrahymena</taxon>
    </lineage>
</organism>
<dbReference type="OrthoDB" id="293874at2759"/>
<dbReference type="GeneID" id="7833246"/>
<feature type="compositionally biased region" description="Basic and acidic residues" evidence="4">
    <location>
        <begin position="99"/>
        <end position="123"/>
    </location>
</feature>
<feature type="repeat" description="TPR" evidence="3">
    <location>
        <begin position="426"/>
        <end position="459"/>
    </location>
</feature>
<feature type="compositionally biased region" description="Low complexity" evidence="4">
    <location>
        <begin position="156"/>
        <end position="171"/>
    </location>
</feature>
<dbReference type="PROSITE" id="PS50293">
    <property type="entry name" value="TPR_REGION"/>
    <property type="match status" value="1"/>
</dbReference>
<dbReference type="HOGENOM" id="CLU_437777_0_0_1"/>
<dbReference type="InParanoid" id="Q22YQ2"/>
<feature type="repeat" description="TPR" evidence="3">
    <location>
        <begin position="377"/>
        <end position="410"/>
    </location>
</feature>
<name>Q22YQ2_TETTS</name>
<sequence length="625" mass="72023">MSSQGSSVLEVFQLNKNSKEDDLEQCIAWLRDVFHDNLPKTISVVVKRLGGYDPLNTTNLSKTTFKGLNTTVNASLMNNTLVGNQSFNARKSANESIAKHNNESQKDAHSDYFDKPQQEKKESQIAQNNSKSVSDTGNIQEKAPQISSNLQSPTKQLQNNQSNTSLTSNSSYISKNYDENDPISVADKAKHCYLNQNYNEALELYQKSQNLALHDEENNIKLIFSNKVYIGSIYTNVKQRQKAIEELKSAYEMTKRLNIKEIIETNEWNSKDGTQKFINSNPVYFINLTLGNLYNEEKDFQNAIFYFEEAYKEIQHSQNVLDYKNQSQILDSLGLIYYFSNNIPTAIEKFKHSLQIFEELLKVPEYGNDPSLKTSYANRINNLGEAYRRNKQIDEAIVHFKNSLKLKLEAQKENNDYSVQIQKQIANTYNNLGMSYYTLKQYDEAIEYLNHAIEIYENKIGRVEAIDQLSCANILNQRGDCYRFKLDVIKSCEDYKKSFKLKVDCLGEEHKSTILTHNNYAQSVFGTKNFQKSKQLFLDLLKIQKKVLGEKDPSVAQTLNNLGTVTSELREYELAEMYIKEALEIFQNQPETTSTNLERVKKNLQAVQHKIQRNSQEKLTLKNQQ</sequence>
<keyword evidence="2 3" id="KW-0802">TPR repeat</keyword>
<dbReference type="Pfam" id="PF13181">
    <property type="entry name" value="TPR_8"/>
    <property type="match status" value="1"/>
</dbReference>
<proteinExistence type="predicted"/>
<dbReference type="SMART" id="SM00028">
    <property type="entry name" value="TPR"/>
    <property type="match status" value="7"/>
</dbReference>
<dbReference type="Proteomes" id="UP000009168">
    <property type="component" value="Unassembled WGS sequence"/>
</dbReference>
<dbReference type="eggNOG" id="KOG1840">
    <property type="taxonomic scope" value="Eukaryota"/>
</dbReference>
<evidence type="ECO:0000256" key="4">
    <source>
        <dbReference type="SAM" id="MobiDB-lite"/>
    </source>
</evidence>
<dbReference type="PROSITE" id="PS50005">
    <property type="entry name" value="TPR"/>
    <property type="match status" value="3"/>
</dbReference>
<feature type="compositionally biased region" description="Polar residues" evidence="4">
    <location>
        <begin position="124"/>
        <end position="155"/>
    </location>
</feature>
<dbReference type="KEGG" id="tet:TTHERM_00123690"/>
<feature type="repeat" description="TPR" evidence="3">
    <location>
        <begin position="556"/>
        <end position="589"/>
    </location>
</feature>
<dbReference type="AlphaFoldDB" id="Q22YQ2"/>
<dbReference type="InterPro" id="IPR011990">
    <property type="entry name" value="TPR-like_helical_dom_sf"/>
</dbReference>
<dbReference type="STRING" id="312017.Q22YQ2"/>
<dbReference type="Gene3D" id="1.25.40.10">
    <property type="entry name" value="Tetratricopeptide repeat domain"/>
    <property type="match status" value="3"/>
</dbReference>
<dbReference type="EMBL" id="GG662798">
    <property type="protein sequence ID" value="EAR90619.1"/>
    <property type="molecule type" value="Genomic_DNA"/>
</dbReference>
<reference evidence="6" key="1">
    <citation type="journal article" date="2006" name="PLoS Biol.">
        <title>Macronuclear genome sequence of the ciliate Tetrahymena thermophila, a model eukaryote.</title>
        <authorList>
            <person name="Eisen J.A."/>
            <person name="Coyne R.S."/>
            <person name="Wu M."/>
            <person name="Wu D."/>
            <person name="Thiagarajan M."/>
            <person name="Wortman J.R."/>
            <person name="Badger J.H."/>
            <person name="Ren Q."/>
            <person name="Amedeo P."/>
            <person name="Jones K.M."/>
            <person name="Tallon L.J."/>
            <person name="Delcher A.L."/>
            <person name="Salzberg S.L."/>
            <person name="Silva J.C."/>
            <person name="Haas B.J."/>
            <person name="Majoros W.H."/>
            <person name="Farzad M."/>
            <person name="Carlton J.M."/>
            <person name="Smith R.K. Jr."/>
            <person name="Garg J."/>
            <person name="Pearlman R.E."/>
            <person name="Karrer K.M."/>
            <person name="Sun L."/>
            <person name="Manning G."/>
            <person name="Elde N.C."/>
            <person name="Turkewitz A.P."/>
            <person name="Asai D.J."/>
            <person name="Wilkes D.E."/>
            <person name="Wang Y."/>
            <person name="Cai H."/>
            <person name="Collins K."/>
            <person name="Stewart B.A."/>
            <person name="Lee S.R."/>
            <person name="Wilamowska K."/>
            <person name="Weinberg Z."/>
            <person name="Ruzzo W.L."/>
            <person name="Wloga D."/>
            <person name="Gaertig J."/>
            <person name="Frankel J."/>
            <person name="Tsao C.-C."/>
            <person name="Gorovsky M.A."/>
            <person name="Keeling P.J."/>
            <person name="Waller R.F."/>
            <person name="Patron N.J."/>
            <person name="Cherry J.M."/>
            <person name="Stover N.A."/>
            <person name="Krieger C.J."/>
            <person name="del Toro C."/>
            <person name="Ryder H.F."/>
            <person name="Williamson S.C."/>
            <person name="Barbeau R.A."/>
            <person name="Hamilton E.P."/>
            <person name="Orias E."/>
        </authorList>
    </citation>
    <scope>NUCLEOTIDE SEQUENCE [LARGE SCALE GENOMIC DNA]</scope>
    <source>
        <strain evidence="6">SB210</strain>
    </source>
</reference>
<dbReference type="PANTHER" id="PTHR45641:SF19">
    <property type="entry name" value="NEPHROCYSTIN-3"/>
    <property type="match status" value="1"/>
</dbReference>
<evidence type="ECO:0000256" key="3">
    <source>
        <dbReference type="PROSITE-ProRule" id="PRU00339"/>
    </source>
</evidence>
<dbReference type="SUPFAM" id="SSF48452">
    <property type="entry name" value="TPR-like"/>
    <property type="match status" value="3"/>
</dbReference>
<accession>Q22YQ2</accession>
<dbReference type="RefSeq" id="XP_001010864.1">
    <property type="nucleotide sequence ID" value="XM_001010864.1"/>
</dbReference>
<keyword evidence="6" id="KW-1185">Reference proteome</keyword>
<dbReference type="InterPro" id="IPR019734">
    <property type="entry name" value="TPR_rpt"/>
</dbReference>
<dbReference type="PANTHER" id="PTHR45641">
    <property type="entry name" value="TETRATRICOPEPTIDE REPEAT PROTEIN (AFU_ORTHOLOGUE AFUA_6G03870)"/>
    <property type="match status" value="1"/>
</dbReference>
<evidence type="ECO:0000313" key="5">
    <source>
        <dbReference type="EMBL" id="EAR90619.1"/>
    </source>
</evidence>
<evidence type="ECO:0000256" key="1">
    <source>
        <dbReference type="ARBA" id="ARBA00022737"/>
    </source>
</evidence>
<evidence type="ECO:0000313" key="6">
    <source>
        <dbReference type="Proteomes" id="UP000009168"/>
    </source>
</evidence>
<keyword evidence="1" id="KW-0677">Repeat</keyword>
<protein>
    <submittedName>
        <fullName evidence="5">Tetratricopeptide repeat protein</fullName>
    </submittedName>
</protein>
<dbReference type="Pfam" id="PF13424">
    <property type="entry name" value="TPR_12"/>
    <property type="match status" value="2"/>
</dbReference>
<evidence type="ECO:0000256" key="2">
    <source>
        <dbReference type="ARBA" id="ARBA00022803"/>
    </source>
</evidence>
<feature type="region of interest" description="Disordered" evidence="4">
    <location>
        <begin position="99"/>
        <end position="173"/>
    </location>
</feature>
<gene>
    <name evidence="5" type="ORF">TTHERM_00123690</name>
</gene>
<dbReference type="OMA" id="SYWDSAI"/>